<name>A0ABD5MC81_9EURY</name>
<feature type="region of interest" description="Disordered" evidence="4">
    <location>
        <begin position="216"/>
        <end position="277"/>
    </location>
</feature>
<evidence type="ECO:0000256" key="1">
    <source>
        <dbReference type="ARBA" id="ARBA00022737"/>
    </source>
</evidence>
<dbReference type="InterPro" id="IPR051685">
    <property type="entry name" value="Ycf3/AcsC/BcsC/TPR_MFPF"/>
</dbReference>
<protein>
    <submittedName>
        <fullName evidence="5">Tetratricopeptide repeat protein</fullName>
    </submittedName>
</protein>
<keyword evidence="6" id="KW-1185">Reference proteome</keyword>
<dbReference type="SUPFAM" id="SSF48452">
    <property type="entry name" value="TPR-like"/>
    <property type="match status" value="1"/>
</dbReference>
<keyword evidence="2 3" id="KW-0802">TPR repeat</keyword>
<reference evidence="5 6" key="1">
    <citation type="submission" date="2024-08" db="EMBL/GenBank/DDBJ databases">
        <title>Halobellus sp. MBLA0158 whole genome sequence.</title>
        <authorList>
            <person name="Hwang C.Y."/>
            <person name="Cho E.-S."/>
            <person name="Seo M.-J."/>
        </authorList>
    </citation>
    <scope>NUCLEOTIDE SEQUENCE [LARGE SCALE GENOMIC DNA]</scope>
    <source>
        <strain evidence="5 6">MBLA0158</strain>
    </source>
</reference>
<dbReference type="PANTHER" id="PTHR44943:SF8">
    <property type="entry name" value="TPR REPEAT-CONTAINING PROTEIN MJ0263"/>
    <property type="match status" value="1"/>
</dbReference>
<dbReference type="Gene3D" id="1.25.40.10">
    <property type="entry name" value="Tetratricopeptide repeat domain"/>
    <property type="match status" value="2"/>
</dbReference>
<dbReference type="Proteomes" id="UP001570511">
    <property type="component" value="Unassembled WGS sequence"/>
</dbReference>
<evidence type="ECO:0000256" key="4">
    <source>
        <dbReference type="SAM" id="MobiDB-lite"/>
    </source>
</evidence>
<dbReference type="PANTHER" id="PTHR44943">
    <property type="entry name" value="CELLULOSE SYNTHASE OPERON PROTEIN C"/>
    <property type="match status" value="1"/>
</dbReference>
<evidence type="ECO:0000313" key="6">
    <source>
        <dbReference type="Proteomes" id="UP001570511"/>
    </source>
</evidence>
<feature type="compositionally biased region" description="Basic and acidic residues" evidence="4">
    <location>
        <begin position="216"/>
        <end position="241"/>
    </location>
</feature>
<sequence>MTDGERDDHEFSSGQGFDEDYEEFTLDPPELKVDPTKVDPVDSRVVTDELDRRNIASDQVDVEKLIDVGLSYMQINRFEEATETFERAARFGDEDSLEAQEAWVNKGAAHAELEEWDEAIGAYREALRIDDDSEHAASAETNLAYALWNAGEVEEALHHAERAVEIDPRFPQAWYNRGFFLHERGLNEDAVNAFDNAIRLGMRTADVLEEKARALEELGRDEEAERTQQQADELREEREQELLEQGQGGQPEQGGQPQGLGDLVEDAQEPLDRQRER</sequence>
<feature type="repeat" description="TPR" evidence="3">
    <location>
        <begin position="137"/>
        <end position="170"/>
    </location>
</feature>
<dbReference type="Pfam" id="PF13424">
    <property type="entry name" value="TPR_12"/>
    <property type="match status" value="1"/>
</dbReference>
<dbReference type="PROSITE" id="PS50005">
    <property type="entry name" value="TPR"/>
    <property type="match status" value="4"/>
</dbReference>
<feature type="compositionally biased region" description="Basic and acidic residues" evidence="4">
    <location>
        <begin position="29"/>
        <end position="39"/>
    </location>
</feature>
<organism evidence="5 6">
    <name type="scientific">Halobellus rubicundus</name>
    <dbReference type="NCBI Taxonomy" id="2996466"/>
    <lineage>
        <taxon>Archaea</taxon>
        <taxon>Methanobacteriati</taxon>
        <taxon>Methanobacteriota</taxon>
        <taxon>Stenosarchaea group</taxon>
        <taxon>Halobacteria</taxon>
        <taxon>Halobacteriales</taxon>
        <taxon>Haloferacaceae</taxon>
        <taxon>Halobellus</taxon>
    </lineage>
</organism>
<feature type="repeat" description="TPR" evidence="3">
    <location>
        <begin position="62"/>
        <end position="95"/>
    </location>
</feature>
<accession>A0ABD5MC81</accession>
<dbReference type="InterPro" id="IPR011990">
    <property type="entry name" value="TPR-like_helical_dom_sf"/>
</dbReference>
<gene>
    <name evidence="5" type="ORF">OS889_01215</name>
</gene>
<evidence type="ECO:0000256" key="2">
    <source>
        <dbReference type="ARBA" id="ARBA00022803"/>
    </source>
</evidence>
<keyword evidence="1" id="KW-0677">Repeat</keyword>
<feature type="region of interest" description="Disordered" evidence="4">
    <location>
        <begin position="1"/>
        <end position="39"/>
    </location>
</feature>
<feature type="repeat" description="TPR" evidence="3">
    <location>
        <begin position="100"/>
        <end position="133"/>
    </location>
</feature>
<proteinExistence type="predicted"/>
<dbReference type="AlphaFoldDB" id="A0ABD5MC81"/>
<dbReference type="RefSeq" id="WP_372386660.1">
    <property type="nucleotide sequence ID" value="NZ_JBGNYA010000001.1"/>
</dbReference>
<feature type="repeat" description="TPR" evidence="3">
    <location>
        <begin position="171"/>
        <end position="204"/>
    </location>
</feature>
<evidence type="ECO:0000256" key="3">
    <source>
        <dbReference type="PROSITE-ProRule" id="PRU00339"/>
    </source>
</evidence>
<dbReference type="EMBL" id="JBGNYA010000001">
    <property type="protein sequence ID" value="MFA1609626.1"/>
    <property type="molecule type" value="Genomic_DNA"/>
</dbReference>
<feature type="compositionally biased region" description="Basic and acidic residues" evidence="4">
    <location>
        <begin position="1"/>
        <end position="11"/>
    </location>
</feature>
<evidence type="ECO:0000313" key="5">
    <source>
        <dbReference type="EMBL" id="MFA1609626.1"/>
    </source>
</evidence>
<dbReference type="Pfam" id="PF13432">
    <property type="entry name" value="TPR_16"/>
    <property type="match status" value="1"/>
</dbReference>
<feature type="compositionally biased region" description="Gly residues" evidence="4">
    <location>
        <begin position="246"/>
        <end position="258"/>
    </location>
</feature>
<dbReference type="SMART" id="SM00028">
    <property type="entry name" value="TPR"/>
    <property type="match status" value="5"/>
</dbReference>
<comment type="caution">
    <text evidence="5">The sequence shown here is derived from an EMBL/GenBank/DDBJ whole genome shotgun (WGS) entry which is preliminary data.</text>
</comment>
<dbReference type="InterPro" id="IPR019734">
    <property type="entry name" value="TPR_rpt"/>
</dbReference>